<proteinExistence type="predicted"/>
<protein>
    <submittedName>
        <fullName evidence="1">Uncharacterized protein</fullName>
    </submittedName>
</protein>
<reference evidence="1 2" key="1">
    <citation type="journal article" date="2018" name="Nat. Biotechnol.">
        <title>A standardized bacterial taxonomy based on genome phylogeny substantially revises the tree of life.</title>
        <authorList>
            <person name="Parks D.H."/>
            <person name="Chuvochina M."/>
            <person name="Waite D.W."/>
            <person name="Rinke C."/>
            <person name="Skarshewski A."/>
            <person name="Chaumeil P.A."/>
            <person name="Hugenholtz P."/>
        </authorList>
    </citation>
    <scope>NUCLEOTIDE SEQUENCE [LARGE SCALE GENOMIC DNA]</scope>
    <source>
        <strain evidence="1">UBA8557</strain>
    </source>
</reference>
<accession>A0A3B9KXA1</accession>
<comment type="caution">
    <text evidence="1">The sequence shown here is derived from an EMBL/GenBank/DDBJ whole genome shotgun (WGS) entry which is preliminary data.</text>
</comment>
<dbReference type="Proteomes" id="UP000259173">
    <property type="component" value="Unassembled WGS sequence"/>
</dbReference>
<gene>
    <name evidence="1" type="ORF">DCG65_02180</name>
</gene>
<evidence type="ECO:0000313" key="1">
    <source>
        <dbReference type="EMBL" id="HAE93340.1"/>
    </source>
</evidence>
<dbReference type="AlphaFoldDB" id="A0A3B9KXA1"/>
<name>A0A3B9KXA1_9PROT</name>
<dbReference type="EMBL" id="DMBR01000067">
    <property type="protein sequence ID" value="HAE93340.1"/>
    <property type="molecule type" value="Genomic_DNA"/>
</dbReference>
<organism evidence="1 2">
    <name type="scientific">Hyphomonas atlantica</name>
    <dbReference type="NCBI Taxonomy" id="1280948"/>
    <lineage>
        <taxon>Bacteria</taxon>
        <taxon>Pseudomonadati</taxon>
        <taxon>Pseudomonadota</taxon>
        <taxon>Alphaproteobacteria</taxon>
        <taxon>Hyphomonadales</taxon>
        <taxon>Hyphomonadaceae</taxon>
        <taxon>Hyphomonas</taxon>
    </lineage>
</organism>
<evidence type="ECO:0000313" key="2">
    <source>
        <dbReference type="Proteomes" id="UP000259173"/>
    </source>
</evidence>
<sequence>MKVNMNLAVSSAILSAVLLAIPEPSSVPANELGELILEERSSQPIVSLAFWPPDIHRRDPVLLLNEQATRQGLPCLRTQWRIRLKRTGETTDTKRWWVDRARGVHSQRQIALADPSGDCPSKGYVKISGYRSIDLDRAGWGLARYRAFLKGNEEINYRCVAEDQPFLEVCSNVEGLREWLGQKTPTYLWGNDQRVWLRIDSTSDAEISLASPYRLTIKLHRPVPF</sequence>